<evidence type="ECO:0000313" key="12">
    <source>
        <dbReference type="Proteomes" id="UP000696310"/>
    </source>
</evidence>
<dbReference type="PANTHER" id="PTHR32018">
    <property type="entry name" value="RHAMNOGALACTURONATE LYASE FAMILY PROTEIN"/>
    <property type="match status" value="1"/>
</dbReference>
<sequence length="581" mass="64666">MKRSVLLLVGAMLAPYSYSAQDNAVSLSVSGLNTVLDNGLLKVAFGEDGSAVSMVTGGKNIVTNLSGAARDPSKTRSAYLDYYINNDRINDAHAKGVKDFVPERVEVLRNDRDMAHVAYIDDRDGLLRLEYHLIMRRGVSGLYSYVVAENSGTQDVKVSELRNVYRFDPARLDHLYNGDRQGKALLYSQLEASPKVQDETWRLPDGSIYSKYDFAGYMRAAPFWGVFGNGVGAWLIHGNREYFSGDALKQDLLVHQDAIILNYMTGSHFGTPDMVVPPGWKKFYGPWLLYINQGDTGHMLADAQRQALTEAVSWPYKWVNDSRYARDRTQVSGRVASQQPVTVVLSSSLDEPFDVQTRGYSYQATTDTQGNFAIPHVRPGNYHLAVYANSGTQPGILAEQTLSVSGDKQVLPVITLPKAESVVWAIGQANRQASEFRFGNEARNTRWQHEVPANMTFDIGRSDYQRDWYYAQTKPGKWDIRFALQPEKKTYFLNIALAAASNSGMSEPTMPQLAVAVNGSTLETLTYENDKAIYRGALQSGRYHIARIPVSSCFLKNGNNTITLQLKGGSVMYDVVTLSEE</sequence>
<keyword evidence="7 11" id="KW-0456">Lyase</keyword>
<evidence type="ECO:0000256" key="8">
    <source>
        <dbReference type="SAM" id="SignalP"/>
    </source>
</evidence>
<evidence type="ECO:0000259" key="10">
    <source>
        <dbReference type="Pfam" id="PF14686"/>
    </source>
</evidence>
<dbReference type="GO" id="GO:0005975">
    <property type="term" value="P:carbohydrate metabolic process"/>
    <property type="evidence" value="ECO:0007669"/>
    <property type="project" value="InterPro"/>
</dbReference>
<dbReference type="GO" id="GO:0102210">
    <property type="term" value="F:rhamnogalacturonan endolyase activity"/>
    <property type="evidence" value="ECO:0007669"/>
    <property type="project" value="UniProtKB-EC"/>
</dbReference>
<dbReference type="CDD" id="cd10320">
    <property type="entry name" value="RGL4_N"/>
    <property type="match status" value="1"/>
</dbReference>
<dbReference type="SUPFAM" id="SSF49452">
    <property type="entry name" value="Starch-binding domain-like"/>
    <property type="match status" value="1"/>
</dbReference>
<comment type="subcellular location">
    <subcellularLocation>
        <location evidence="2">Secreted</location>
    </subcellularLocation>
</comment>
<comment type="similarity">
    <text evidence="3">Belongs to the polysaccharide lyase 4 family.</text>
</comment>
<evidence type="ECO:0000256" key="6">
    <source>
        <dbReference type="ARBA" id="ARBA00022729"/>
    </source>
</evidence>
<accession>A0AAW4NZP3</accession>
<dbReference type="InterPro" id="IPR013784">
    <property type="entry name" value="Carb-bd-like_fold"/>
</dbReference>
<evidence type="ECO:0000259" key="9">
    <source>
        <dbReference type="Pfam" id="PF14683"/>
    </source>
</evidence>
<dbReference type="Pfam" id="PF14686">
    <property type="entry name" value="fn3_3"/>
    <property type="match status" value="1"/>
</dbReference>
<dbReference type="EMBL" id="JAESHX010000047">
    <property type="protein sequence ID" value="MBW5892542.1"/>
    <property type="molecule type" value="Genomic_DNA"/>
</dbReference>
<dbReference type="Gene3D" id="2.60.40.1120">
    <property type="entry name" value="Carboxypeptidase-like, regulatory domain"/>
    <property type="match status" value="1"/>
</dbReference>
<feature type="signal peptide" evidence="8">
    <location>
        <begin position="1"/>
        <end position="20"/>
    </location>
</feature>
<feature type="chain" id="PRO_5043811868" description="rhamnogalacturonan endolyase" evidence="8">
    <location>
        <begin position="21"/>
        <end position="581"/>
    </location>
</feature>
<dbReference type="CDD" id="cd10317">
    <property type="entry name" value="RGL4_C"/>
    <property type="match status" value="1"/>
</dbReference>
<reference evidence="11" key="2">
    <citation type="submission" date="2021-01" db="EMBL/GenBank/DDBJ databases">
        <authorList>
            <person name="Vargas Peralta D."/>
        </authorList>
    </citation>
    <scope>NUCLEOTIDE SEQUENCE</scope>
    <source>
        <strain evidence="11">A3</strain>
    </source>
</reference>
<evidence type="ECO:0000256" key="4">
    <source>
        <dbReference type="ARBA" id="ARBA00012437"/>
    </source>
</evidence>
<keyword evidence="6 8" id="KW-0732">Signal</keyword>
<dbReference type="InterPro" id="IPR011013">
    <property type="entry name" value="Gal_mutarotase_sf_dom"/>
</dbReference>
<dbReference type="GeneID" id="61411062"/>
<dbReference type="InterPro" id="IPR051850">
    <property type="entry name" value="Polysacch_Lyase_4"/>
</dbReference>
<dbReference type="InterPro" id="IPR014718">
    <property type="entry name" value="GH-type_carb-bd"/>
</dbReference>
<dbReference type="InterPro" id="IPR029411">
    <property type="entry name" value="RG-lyase_III"/>
</dbReference>
<dbReference type="InterPro" id="IPR029413">
    <property type="entry name" value="RG-lyase_II"/>
</dbReference>
<dbReference type="InterPro" id="IPR010325">
    <property type="entry name" value="Rhamnogal_lyase"/>
</dbReference>
<evidence type="ECO:0000256" key="5">
    <source>
        <dbReference type="ARBA" id="ARBA00022525"/>
    </source>
</evidence>
<comment type="catalytic activity">
    <reaction evidence="1">
        <text>Endotype eliminative cleavage of L-alpha-rhamnopyranosyl-(1-&gt;4)-alpha-D-galactopyranosyluronic acid bonds of rhamnogalacturonan I domains in ramified hairy regions of pectin leaving L-rhamnopyranose at the reducing end and 4-deoxy-4,5-unsaturated D-galactopyranosyluronic acid at the non-reducing end.</text>
        <dbReference type="EC" id="4.2.2.23"/>
    </reaction>
</comment>
<protein>
    <recommendedName>
        <fullName evidence="4">rhamnogalacturonan endolyase</fullName>
        <ecNumber evidence="4">4.2.2.23</ecNumber>
    </recommendedName>
</protein>
<dbReference type="EC" id="4.2.2.23" evidence="4"/>
<evidence type="ECO:0000256" key="3">
    <source>
        <dbReference type="ARBA" id="ARBA00010418"/>
    </source>
</evidence>
<dbReference type="SUPFAM" id="SSF49785">
    <property type="entry name" value="Galactose-binding domain-like"/>
    <property type="match status" value="1"/>
</dbReference>
<dbReference type="SUPFAM" id="SSF74650">
    <property type="entry name" value="Galactose mutarotase-like"/>
    <property type="match status" value="1"/>
</dbReference>
<evidence type="ECO:0000313" key="11">
    <source>
        <dbReference type="EMBL" id="MBW5892542.1"/>
    </source>
</evidence>
<dbReference type="GO" id="GO:0005576">
    <property type="term" value="C:extracellular region"/>
    <property type="evidence" value="ECO:0007669"/>
    <property type="project" value="UniProtKB-SubCell"/>
</dbReference>
<reference evidence="11" key="1">
    <citation type="journal article" date="2021" name="bioRxiv">
        <title>Identification of Pectobacterium species isolated from the soft rot of tetecho (Neobuxbaumia tetetzo), a columnar cactus, and associated metagenomics.</title>
        <authorList>
            <person name="Vargas-Peralta D."/>
            <person name="Narvaez-Barragan D.A."/>
            <person name="de Sandozequi A."/>
            <person name="Romero-Gutierrez M.F."/>
            <person name="Segovia L."/>
            <person name="Martinez-Anaya C."/>
            <person name="Alcaraz L.D."/>
            <person name="de la Torre Almaraz R."/>
        </authorList>
    </citation>
    <scope>NUCLEOTIDE SEQUENCE</scope>
    <source>
        <strain evidence="11">A3</strain>
    </source>
</reference>
<dbReference type="Pfam" id="PF06045">
    <property type="entry name" value="Rhamnogal_lyase"/>
    <property type="match status" value="1"/>
</dbReference>
<evidence type="ECO:0000256" key="1">
    <source>
        <dbReference type="ARBA" id="ARBA00001324"/>
    </source>
</evidence>
<feature type="domain" description="Rhamnogalacturonan lyase" evidence="10">
    <location>
        <begin position="348"/>
        <end position="406"/>
    </location>
</feature>
<evidence type="ECO:0000256" key="7">
    <source>
        <dbReference type="ARBA" id="ARBA00023239"/>
    </source>
</evidence>
<evidence type="ECO:0000256" key="2">
    <source>
        <dbReference type="ARBA" id="ARBA00004613"/>
    </source>
</evidence>
<comment type="caution">
    <text evidence="11">The sequence shown here is derived from an EMBL/GenBank/DDBJ whole genome shotgun (WGS) entry which is preliminary data.</text>
</comment>
<dbReference type="InterPro" id="IPR008979">
    <property type="entry name" value="Galactose-bd-like_sf"/>
</dbReference>
<dbReference type="RefSeq" id="WP_192870339.1">
    <property type="nucleotide sequence ID" value="NZ_CP017482.1"/>
</dbReference>
<name>A0AAW4NZP3_9GAMM</name>
<feature type="domain" description="Rhamnogalacturonan lyase" evidence="9">
    <location>
        <begin position="423"/>
        <end position="578"/>
    </location>
</feature>
<dbReference type="Proteomes" id="UP000696310">
    <property type="component" value="Unassembled WGS sequence"/>
</dbReference>
<dbReference type="Gene3D" id="2.70.98.10">
    <property type="match status" value="1"/>
</dbReference>
<gene>
    <name evidence="11" type="ORF">IM880_09985</name>
</gene>
<dbReference type="AlphaFoldDB" id="A0AAW4NZP3"/>
<proteinExistence type="inferred from homology"/>
<dbReference type="PANTHER" id="PTHR32018:SF1">
    <property type="entry name" value="RHAMNOGALACTURONAN ENDOLYASE"/>
    <property type="match status" value="1"/>
</dbReference>
<dbReference type="Gene3D" id="2.60.120.260">
    <property type="entry name" value="Galactose-binding domain-like"/>
    <property type="match status" value="1"/>
</dbReference>
<dbReference type="Pfam" id="PF14683">
    <property type="entry name" value="CBM-like"/>
    <property type="match status" value="1"/>
</dbReference>
<dbReference type="CDD" id="cd10316">
    <property type="entry name" value="RGL4_M"/>
    <property type="match status" value="1"/>
</dbReference>
<organism evidence="11 12">
    <name type="scientific">Pectobacterium polaris</name>
    <dbReference type="NCBI Taxonomy" id="2042057"/>
    <lineage>
        <taxon>Bacteria</taxon>
        <taxon>Pseudomonadati</taxon>
        <taxon>Pseudomonadota</taxon>
        <taxon>Gammaproteobacteria</taxon>
        <taxon>Enterobacterales</taxon>
        <taxon>Pectobacteriaceae</taxon>
        <taxon>Pectobacterium</taxon>
    </lineage>
</organism>
<dbReference type="GO" id="GO:0030246">
    <property type="term" value="F:carbohydrate binding"/>
    <property type="evidence" value="ECO:0007669"/>
    <property type="project" value="InterPro"/>
</dbReference>
<keyword evidence="5" id="KW-0964">Secreted</keyword>